<feature type="region of interest" description="Disordered" evidence="2">
    <location>
        <begin position="1"/>
        <end position="30"/>
    </location>
</feature>
<evidence type="ECO:0000256" key="1">
    <source>
        <dbReference type="SAM" id="Coils"/>
    </source>
</evidence>
<proteinExistence type="predicted"/>
<evidence type="ECO:0000256" key="2">
    <source>
        <dbReference type="SAM" id="MobiDB-lite"/>
    </source>
</evidence>
<feature type="region of interest" description="Disordered" evidence="2">
    <location>
        <begin position="165"/>
        <end position="194"/>
    </location>
</feature>
<feature type="region of interest" description="Disordered" evidence="2">
    <location>
        <begin position="481"/>
        <end position="523"/>
    </location>
</feature>
<evidence type="ECO:0000313" key="4">
    <source>
        <dbReference type="Proteomes" id="UP000235786"/>
    </source>
</evidence>
<feature type="coiled-coil region" evidence="1">
    <location>
        <begin position="586"/>
        <end position="645"/>
    </location>
</feature>
<feature type="compositionally biased region" description="Basic and acidic residues" evidence="2">
    <location>
        <begin position="7"/>
        <end position="28"/>
    </location>
</feature>
<dbReference type="OrthoDB" id="10674408at2759"/>
<dbReference type="EMBL" id="KZ613945">
    <property type="protein sequence ID" value="PMD40989.1"/>
    <property type="molecule type" value="Genomic_DNA"/>
</dbReference>
<reference evidence="3 4" key="1">
    <citation type="submission" date="2016-04" db="EMBL/GenBank/DDBJ databases">
        <title>A degradative enzymes factory behind the ericoid mycorrhizal symbiosis.</title>
        <authorList>
            <consortium name="DOE Joint Genome Institute"/>
            <person name="Martino E."/>
            <person name="Morin E."/>
            <person name="Grelet G."/>
            <person name="Kuo A."/>
            <person name="Kohler A."/>
            <person name="Daghino S."/>
            <person name="Barry K."/>
            <person name="Choi C."/>
            <person name="Cichocki N."/>
            <person name="Clum A."/>
            <person name="Copeland A."/>
            <person name="Hainaut M."/>
            <person name="Haridas S."/>
            <person name="Labutti K."/>
            <person name="Lindquist E."/>
            <person name="Lipzen A."/>
            <person name="Khouja H.-R."/>
            <person name="Murat C."/>
            <person name="Ohm R."/>
            <person name="Olson A."/>
            <person name="Spatafora J."/>
            <person name="Veneault-Fourrey C."/>
            <person name="Henrissat B."/>
            <person name="Grigoriev I."/>
            <person name="Martin F."/>
            <person name="Perotto S."/>
        </authorList>
    </citation>
    <scope>NUCLEOTIDE SEQUENCE [LARGE SCALE GENOMIC DNA]</scope>
    <source>
        <strain evidence="3 4">F</strain>
    </source>
</reference>
<feature type="coiled-coil region" evidence="1">
    <location>
        <begin position="671"/>
        <end position="734"/>
    </location>
</feature>
<feature type="region of interest" description="Disordered" evidence="2">
    <location>
        <begin position="423"/>
        <end position="456"/>
    </location>
</feature>
<dbReference type="Proteomes" id="UP000235786">
    <property type="component" value="Unassembled WGS sequence"/>
</dbReference>
<feature type="compositionally biased region" description="Polar residues" evidence="2">
    <location>
        <begin position="184"/>
        <end position="194"/>
    </location>
</feature>
<feature type="region of interest" description="Disordered" evidence="2">
    <location>
        <begin position="1048"/>
        <end position="1073"/>
    </location>
</feature>
<protein>
    <submittedName>
        <fullName evidence="3">Uncharacterized protein</fullName>
    </submittedName>
</protein>
<organism evidence="3 4">
    <name type="scientific">Hyaloscypha variabilis (strain UAMH 11265 / GT02V1 / F)</name>
    <name type="common">Meliniomyces variabilis</name>
    <dbReference type="NCBI Taxonomy" id="1149755"/>
    <lineage>
        <taxon>Eukaryota</taxon>
        <taxon>Fungi</taxon>
        <taxon>Dikarya</taxon>
        <taxon>Ascomycota</taxon>
        <taxon>Pezizomycotina</taxon>
        <taxon>Leotiomycetes</taxon>
        <taxon>Helotiales</taxon>
        <taxon>Hyaloscyphaceae</taxon>
        <taxon>Hyaloscypha</taxon>
        <taxon>Hyaloscypha variabilis</taxon>
    </lineage>
</organism>
<name>A0A2J6RR49_HYAVF</name>
<gene>
    <name evidence="3" type="ORF">L207DRAFT_583161</name>
</gene>
<feature type="coiled-coil region" evidence="1">
    <location>
        <begin position="789"/>
        <end position="1000"/>
    </location>
</feature>
<sequence length="1468" mass="164315">MDSSESLDGRDAHLRRRKEEQEEKEQRRACALSTKPTDEMIVLTTVFRVREERRLMLSIPRSSSENVPLSASEDFLSALEEDRLVRPKSPTSGIPEPLGPSLSSLLEDIERCNMQSKSKSDTKDAAVHQLANNATSSAKSKPDSHMSDIKRSILSRTRRQELACFFKPRKSTSKSSSKPRTARAPNNDTKPTNLISFGQGGSNEYFSDGTPDSCAITSKLELSASIIDFEEFKSQTLNSTRSTSSQSILVHKTALAVKQTPQSSQEPSYCIAGSLVIVWDERESKYELLAPPSFDWSPPEFRVAIRGQQHYNNPLIPEFAMIMVLNGDFNQPQALGVAEKLLLPFDYNLPLNTNVSNPAPLCTQFAKAVQLLAATSRDSRHLFFPSATSHQATTVENLRAIDTQQPQSIDSQSIPMFDASHLPSASSSPVLRAQPNDLPLDNIPNESDISPPPSNNFLKSLPTSYIALPLLKTADFDKFGRTHSPQSLGPAHDTSQHSSDGTNTLLSSGVSPVPSSPLTKGSPSWSLENTMAWVIIEESNTSVQHSNAGVDSICSTTTTNLVEEDSNRAFASKSNQQKLVERDFQVAIMEKQHNALKSQLKRERNERYDEVKTLKEAKAEMIQTIDNLAMEKQKNIDKINNIESKLFVAVQDREVIRSVITSGRQERVDQINELEATLSQERIDRDVSENDIREGYKTRIENIEGKLHLALKHYKGLREEKRAAHQKIDQLQGRIWEHAKENLWVTRNLELKKRENDELIKDQKAMQQGFDEECASMKERFDQELAHTNERSKEELDNMADQLKSQKVQNDALIKNERFCMADRWNRLDKPCQPEIEDFKNRLNDALHKVDGLSRELKTQRQDHLTIWEDVEADIVHLQETVTTAEENHKEAIAEVKVLKEQLYAADQSQQAFEVLKKQHEEVLGSVKELENDLQHARLEVTTLQNTPQQNKQKALEDNEEANSKLENAIGILARVEDALAREKEASEKSKLKIVSLEAESASIKSVEQQYQEHLVRTHKEEVYALNEQILACKQILETLKDLVQAPLPLDEPETPPQQPKKRRGNKAREIDHNPKLTSLTFWHVCYRGIDYQKGGVGFGSEDPQPLVEEGNETIEEVNVSQNNDDEAALPNSLDHNILQSPPSVSMMSDIKDEQTVFAEGDRVPTSLEIPHAEVSNSESSIPKSSTFKTFALDSATDEFPSADDQVHLDPPVPSSTTIRDFALVESGGNFNNTWKMAEGIPCGAFLAAGITQTSKTDKTITEVLTVCSIITEQQQFDGGSEVSNSNASNKSAVKTSTTKSRRLNTAFRATPRNFWFFVVWFFIMLLQWFSRHQISRYELSLQGTADQTMNDKKHTPPAASVTKPVLITPAPTILPLTTTMPPIAAKATSHIQTIFPTMVISPIKTVTLYRIVELTSIREGADLEPTPTPTPDYEEPIPPKKEKTSLIIMGLFGMVVVSSALCADSIL</sequence>
<evidence type="ECO:0000313" key="3">
    <source>
        <dbReference type="EMBL" id="PMD40989.1"/>
    </source>
</evidence>
<accession>A0A2J6RR49</accession>
<keyword evidence="1" id="KW-0175">Coiled coil</keyword>
<keyword evidence="4" id="KW-1185">Reference proteome</keyword>
<feature type="compositionally biased region" description="Low complexity" evidence="2">
    <location>
        <begin position="505"/>
        <end position="518"/>
    </location>
</feature>
<feature type="region of interest" description="Disordered" evidence="2">
    <location>
        <begin position="1421"/>
        <end position="1440"/>
    </location>
</feature>